<feature type="transmembrane region" description="Helical" evidence="1">
    <location>
        <begin position="12"/>
        <end position="32"/>
    </location>
</feature>
<name>A0A641ASB6_9ACTN</name>
<dbReference type="AlphaFoldDB" id="A0A641ASB6"/>
<evidence type="ECO:0000313" key="3">
    <source>
        <dbReference type="EMBL" id="KAA1380427.1"/>
    </source>
</evidence>
<dbReference type="InterPro" id="IPR025640">
    <property type="entry name" value="GYF_2"/>
</dbReference>
<evidence type="ECO:0000313" key="4">
    <source>
        <dbReference type="Proteomes" id="UP001515100"/>
    </source>
</evidence>
<keyword evidence="1" id="KW-1133">Transmembrane helix</keyword>
<comment type="caution">
    <text evidence="3">The sequence shown here is derived from an EMBL/GenBank/DDBJ whole genome shotgun (WGS) entry which is preliminary data.</text>
</comment>
<feature type="transmembrane region" description="Helical" evidence="1">
    <location>
        <begin position="132"/>
        <end position="150"/>
    </location>
</feature>
<dbReference type="EMBL" id="SDPP02000001">
    <property type="protein sequence ID" value="KAA1380427.1"/>
    <property type="molecule type" value="Genomic_DNA"/>
</dbReference>
<feature type="transmembrane region" description="Helical" evidence="1">
    <location>
        <begin position="88"/>
        <end position="112"/>
    </location>
</feature>
<dbReference type="RefSeq" id="WP_129180880.1">
    <property type="nucleotide sequence ID" value="NZ_JAGIOG010000001.1"/>
</dbReference>
<evidence type="ECO:0000256" key="1">
    <source>
        <dbReference type="SAM" id="Phobius"/>
    </source>
</evidence>
<proteinExistence type="predicted"/>
<evidence type="ECO:0000259" key="2">
    <source>
        <dbReference type="Pfam" id="PF14237"/>
    </source>
</evidence>
<dbReference type="Pfam" id="PF14237">
    <property type="entry name" value="GYF_2"/>
    <property type="match status" value="1"/>
</dbReference>
<protein>
    <submittedName>
        <fullName evidence="3">DUF4339 domain-containing protein</fullName>
    </submittedName>
</protein>
<dbReference type="OrthoDB" id="8859199at2"/>
<keyword evidence="1" id="KW-0472">Membrane</keyword>
<keyword evidence="1" id="KW-0812">Transmembrane</keyword>
<dbReference type="Proteomes" id="UP001515100">
    <property type="component" value="Unassembled WGS sequence"/>
</dbReference>
<accession>A0A641ASB6</accession>
<feature type="domain" description="GYF" evidence="2">
    <location>
        <begin position="181"/>
        <end position="226"/>
    </location>
</feature>
<gene>
    <name evidence="3" type="ORF">ESP62_004390</name>
</gene>
<sequence length="229" mass="24121">MTSRAPRRPVQVAGLTLALLLGAYSGYVHYALVSTDIYELVFRGLASGRTLVLLLLFIAAAWAMSVGALLALVALLNPTVTGRASAAFFVIAACAWVGREITLISLLTGVGLDVSPFTLYRQSTSDGMFAGRWPVIWATSAACLVVGVLVSRTGRPVVATAAPPVPPVASTAGATVPGTHFVHVDGVQYGPFDVDQLRMLVTEGRMLPATLVWPGTGDWRRADEVPGVF</sequence>
<organism evidence="3 4">
    <name type="scientific">Aeromicrobium fastidiosum</name>
    <dbReference type="NCBI Taxonomy" id="52699"/>
    <lineage>
        <taxon>Bacteria</taxon>
        <taxon>Bacillati</taxon>
        <taxon>Actinomycetota</taxon>
        <taxon>Actinomycetes</taxon>
        <taxon>Propionibacteriales</taxon>
        <taxon>Nocardioidaceae</taxon>
        <taxon>Aeromicrobium</taxon>
    </lineage>
</organism>
<keyword evidence="4" id="KW-1185">Reference proteome</keyword>
<feature type="transmembrane region" description="Helical" evidence="1">
    <location>
        <begin position="52"/>
        <end position="76"/>
    </location>
</feature>
<reference evidence="3" key="1">
    <citation type="submission" date="2019-09" db="EMBL/GenBank/DDBJ databases">
        <authorList>
            <person name="Li J."/>
        </authorList>
    </citation>
    <scope>NUCLEOTIDE SEQUENCE [LARGE SCALE GENOMIC DNA]</scope>
    <source>
        <strain evidence="3">NRBC 14897</strain>
    </source>
</reference>